<feature type="compositionally biased region" description="Low complexity" evidence="4">
    <location>
        <begin position="156"/>
        <end position="165"/>
    </location>
</feature>
<reference evidence="6" key="2">
    <citation type="journal article" date="2016" name="Cell Chem. Biol.">
        <title>Discovery of Ibomycin, a Complex Macrolactone that Exerts Antifungal Activity by Impeding Endocytic Trafficking and Membrane Function.</title>
        <authorList>
            <person name="Robbins N."/>
            <person name="Spitzer M."/>
            <person name="Wang W."/>
            <person name="Waglechner N."/>
            <person name="Patel D.J."/>
            <person name="O'Brien J.S."/>
            <person name="Ejim L."/>
            <person name="Ejim O."/>
            <person name="Tyers M."/>
            <person name="Wright G.D."/>
        </authorList>
    </citation>
    <scope>NUCLEOTIDE SEQUENCE</scope>
    <source>
        <strain evidence="6">WAC2288</strain>
    </source>
</reference>
<dbReference type="InterPro" id="IPR002213">
    <property type="entry name" value="UDP_glucos_trans"/>
</dbReference>
<protein>
    <submittedName>
        <fullName evidence="6">Glycosyltransferase</fullName>
    </submittedName>
</protein>
<dbReference type="EMBL" id="KJ159185">
    <property type="protein sequence ID" value="AKA59101.1"/>
    <property type="molecule type" value="Genomic_DNA"/>
</dbReference>
<dbReference type="AlphaFoldDB" id="A0A1I9J5M0"/>
<evidence type="ECO:0000256" key="3">
    <source>
        <dbReference type="ARBA" id="ARBA00022679"/>
    </source>
</evidence>
<sequence length="418" mass="43733">MPSADPTPLTGAARPPLHVLWLTFPAYGHLKASLAVMEELVGRGHRVTCVVAERLADRVASTGARILTYRTSFPESIATEPGSETATTMLLAFLRESFAPLETALAAAAADPPDLVAHDALASDTAVAVARLHRVPTVRTYAGFGTNDQVPLNGTEAEPGRAPADPADPRLRELGTLLSERVERAGVAAVLADGPANGDGAALNVAFVTRDFQPGGDTFGDDYCFAGPCPRPADLAGSWAPPPGGAPVLLVSLGTSVNRRPDFFRACADTFAGTPWHVVMTLGSGVDPASLGALPPNVEAHPWVQHPLVLEHASAFVCQGGIGSLNEAFQQGVPAVVVPQQWDQYGTARRVEELGLGRILDPGQLTAATLRTAVEEIAVDHRMRERVAAMRRSVRAAPGARGVADRFEAVASGALVQG</sequence>
<dbReference type="FunFam" id="3.40.50.2000:FF:000072">
    <property type="entry name" value="Glycosyl transferase"/>
    <property type="match status" value="1"/>
</dbReference>
<name>A0A1I9J5M0_9ACTN</name>
<dbReference type="Gene3D" id="3.40.50.2000">
    <property type="entry name" value="Glycogen Phosphorylase B"/>
    <property type="match status" value="2"/>
</dbReference>
<evidence type="ECO:0000256" key="4">
    <source>
        <dbReference type="SAM" id="MobiDB-lite"/>
    </source>
</evidence>
<evidence type="ECO:0000259" key="5">
    <source>
        <dbReference type="Pfam" id="PF06722"/>
    </source>
</evidence>
<dbReference type="InterPro" id="IPR050271">
    <property type="entry name" value="UDP-glycosyltransferase"/>
</dbReference>
<feature type="region of interest" description="Disordered" evidence="4">
    <location>
        <begin position="146"/>
        <end position="169"/>
    </location>
</feature>
<proteinExistence type="inferred from homology"/>
<keyword evidence="3 6" id="KW-0808">Transferase</keyword>
<dbReference type="SUPFAM" id="SSF53756">
    <property type="entry name" value="UDP-Glycosyltransferase/glycogen phosphorylase"/>
    <property type="match status" value="1"/>
</dbReference>
<dbReference type="GO" id="GO:0017000">
    <property type="term" value="P:antibiotic biosynthetic process"/>
    <property type="evidence" value="ECO:0007669"/>
    <property type="project" value="UniProtKB-ARBA"/>
</dbReference>
<keyword evidence="2" id="KW-0328">Glycosyltransferase</keyword>
<dbReference type="GO" id="GO:0016758">
    <property type="term" value="F:hexosyltransferase activity"/>
    <property type="evidence" value="ECO:0007669"/>
    <property type="project" value="InterPro"/>
</dbReference>
<dbReference type="NCBIfam" id="TIGR01426">
    <property type="entry name" value="MGT"/>
    <property type="match status" value="1"/>
</dbReference>
<dbReference type="InterPro" id="IPR010610">
    <property type="entry name" value="EryCIII-like_C"/>
</dbReference>
<accession>A0A1I9J5M0</accession>
<organism evidence="6">
    <name type="scientific">Streptomyces sp. WAC2288</name>
    <dbReference type="NCBI Taxonomy" id="1582798"/>
    <lineage>
        <taxon>Bacteria</taxon>
        <taxon>Bacillati</taxon>
        <taxon>Actinomycetota</taxon>
        <taxon>Actinomycetes</taxon>
        <taxon>Kitasatosporales</taxon>
        <taxon>Streptomycetaceae</taxon>
        <taxon>Streptomyces</taxon>
    </lineage>
</organism>
<reference evidence="6" key="1">
    <citation type="submission" date="2015-08" db="EMBL/GenBank/DDBJ databases">
        <authorList>
            <person name="Babu N.S."/>
            <person name="Beckwith C.J."/>
            <person name="Beseler K.G."/>
            <person name="Brison A."/>
            <person name="Carone J.V."/>
            <person name="Caskin T.P."/>
            <person name="Diamond M."/>
            <person name="Durham M.E."/>
            <person name="Foxe J.M."/>
            <person name="Go M."/>
            <person name="Henderson B.A."/>
            <person name="Jones I.B."/>
            <person name="McGettigan J.A."/>
            <person name="Micheletti S.J."/>
            <person name="Nasrallah M.E."/>
            <person name="Ortiz D."/>
            <person name="Piller C.R."/>
            <person name="Privatt S.R."/>
            <person name="Schneider S.L."/>
            <person name="Sharp S."/>
            <person name="Smith T.C."/>
            <person name="Stanton J.D."/>
            <person name="Ullery H.E."/>
            <person name="Wilson R.J."/>
            <person name="Serrano M.G."/>
            <person name="Buck G."/>
            <person name="Lee V."/>
            <person name="Wang Y."/>
            <person name="Carvalho R."/>
            <person name="Voegtly L."/>
            <person name="Shi R."/>
            <person name="Duckworth R."/>
            <person name="Johnson A."/>
            <person name="Loviza R."/>
            <person name="Walstead R."/>
            <person name="Shah Z."/>
            <person name="Kiflezghi M."/>
            <person name="Wade K."/>
            <person name="Ball S.L."/>
            <person name="Bradley K.W."/>
            <person name="Asai D.J."/>
            <person name="Bowman C.A."/>
            <person name="Russell D.A."/>
            <person name="Pope W.H."/>
            <person name="Jacobs-Sera D."/>
            <person name="Hendrix R.W."/>
            <person name="Hatfull G.F."/>
        </authorList>
    </citation>
    <scope>NUCLEOTIDE SEQUENCE</scope>
    <source>
        <strain evidence="6">WAC2288</strain>
    </source>
</reference>
<dbReference type="PANTHER" id="PTHR48043:SF145">
    <property type="entry name" value="FI06409P-RELATED"/>
    <property type="match status" value="1"/>
</dbReference>
<dbReference type="InterPro" id="IPR006326">
    <property type="entry name" value="UDPGT_MGT-like"/>
</dbReference>
<dbReference type="GO" id="GO:0008194">
    <property type="term" value="F:UDP-glycosyltransferase activity"/>
    <property type="evidence" value="ECO:0007669"/>
    <property type="project" value="InterPro"/>
</dbReference>
<dbReference type="Pfam" id="PF06722">
    <property type="entry name" value="EryCIII-like_C"/>
    <property type="match status" value="1"/>
</dbReference>
<evidence type="ECO:0000313" key="6">
    <source>
        <dbReference type="EMBL" id="AKA59101.1"/>
    </source>
</evidence>
<comment type="similarity">
    <text evidence="1">Belongs to the UDP-glycosyltransferase family.</text>
</comment>
<evidence type="ECO:0000256" key="2">
    <source>
        <dbReference type="ARBA" id="ARBA00022676"/>
    </source>
</evidence>
<feature type="domain" description="Erythromycin biosynthesis protein CIII-like C-terminal" evidence="5">
    <location>
        <begin position="278"/>
        <end position="409"/>
    </location>
</feature>
<dbReference type="CDD" id="cd03784">
    <property type="entry name" value="GT1_Gtf-like"/>
    <property type="match status" value="1"/>
</dbReference>
<dbReference type="PANTHER" id="PTHR48043">
    <property type="entry name" value="EG:EG0003.4 PROTEIN-RELATED"/>
    <property type="match status" value="1"/>
</dbReference>
<evidence type="ECO:0000256" key="1">
    <source>
        <dbReference type="ARBA" id="ARBA00009995"/>
    </source>
</evidence>